<comment type="caution">
    <text evidence="7">The sequence shown here is derived from an EMBL/GenBank/DDBJ whole genome shotgun (WGS) entry which is preliminary data.</text>
</comment>
<keyword evidence="1" id="KW-0479">Metal-binding</keyword>
<proteinExistence type="predicted"/>
<evidence type="ECO:0000256" key="1">
    <source>
        <dbReference type="ARBA" id="ARBA00022723"/>
    </source>
</evidence>
<accession>A0AAN9FMZ5</accession>
<dbReference type="EMBL" id="JAYKXN010000006">
    <property type="protein sequence ID" value="KAK7279359.1"/>
    <property type="molecule type" value="Genomic_DNA"/>
</dbReference>
<feature type="transmembrane region" description="Helical" evidence="5">
    <location>
        <begin position="404"/>
        <end position="423"/>
    </location>
</feature>
<feature type="transmembrane region" description="Helical" evidence="5">
    <location>
        <begin position="375"/>
        <end position="392"/>
    </location>
</feature>
<dbReference type="SUPFAM" id="SSF57850">
    <property type="entry name" value="RING/U-box"/>
    <property type="match status" value="1"/>
</dbReference>
<evidence type="ECO:0000256" key="3">
    <source>
        <dbReference type="ARBA" id="ARBA00022833"/>
    </source>
</evidence>
<feature type="region of interest" description="Disordered" evidence="4">
    <location>
        <begin position="1"/>
        <end position="24"/>
    </location>
</feature>
<evidence type="ECO:0000259" key="6">
    <source>
        <dbReference type="PROSITE" id="PS51292"/>
    </source>
</evidence>
<keyword evidence="5" id="KW-0472">Membrane</keyword>
<evidence type="ECO:0000313" key="7">
    <source>
        <dbReference type="EMBL" id="KAK7279359.1"/>
    </source>
</evidence>
<feature type="domain" description="RING-CH-type" evidence="6">
    <location>
        <begin position="253"/>
        <end position="315"/>
    </location>
</feature>
<feature type="region of interest" description="Disordered" evidence="4">
    <location>
        <begin position="467"/>
        <end position="508"/>
    </location>
</feature>
<dbReference type="CDD" id="cd16495">
    <property type="entry name" value="RING_CH-C4HC3_MARCH"/>
    <property type="match status" value="1"/>
</dbReference>
<keyword evidence="5" id="KW-0812">Transmembrane</keyword>
<dbReference type="Proteomes" id="UP001359559">
    <property type="component" value="Unassembled WGS sequence"/>
</dbReference>
<name>A0AAN9FMZ5_CLITE</name>
<reference evidence="7 8" key="1">
    <citation type="submission" date="2024-01" db="EMBL/GenBank/DDBJ databases">
        <title>The genomes of 5 underutilized Papilionoideae crops provide insights into root nodulation and disease resistance.</title>
        <authorList>
            <person name="Yuan L."/>
        </authorList>
    </citation>
    <scope>NUCLEOTIDE SEQUENCE [LARGE SCALE GENOMIC DNA]</scope>
    <source>
        <strain evidence="7">LY-2023</strain>
        <tissue evidence="7">Leaf</tissue>
    </source>
</reference>
<evidence type="ECO:0000256" key="2">
    <source>
        <dbReference type="ARBA" id="ARBA00022771"/>
    </source>
</evidence>
<evidence type="ECO:0000313" key="8">
    <source>
        <dbReference type="Proteomes" id="UP001359559"/>
    </source>
</evidence>
<keyword evidence="3" id="KW-0862">Zinc</keyword>
<dbReference type="AlphaFoldDB" id="A0AAN9FMZ5"/>
<dbReference type="PANTHER" id="PTHR46158">
    <property type="entry name" value="OS02G0165000 PROTEIN"/>
    <property type="match status" value="1"/>
</dbReference>
<dbReference type="InterPro" id="IPR011016">
    <property type="entry name" value="Znf_RING-CH"/>
</dbReference>
<dbReference type="Gene3D" id="3.30.40.10">
    <property type="entry name" value="Zinc/RING finger domain, C3HC4 (zinc finger)"/>
    <property type="match status" value="1"/>
</dbReference>
<keyword evidence="8" id="KW-1185">Reference proteome</keyword>
<keyword evidence="2" id="KW-0863">Zinc-finger</keyword>
<feature type="compositionally biased region" description="Polar residues" evidence="4">
    <location>
        <begin position="478"/>
        <end position="492"/>
    </location>
</feature>
<dbReference type="InterPro" id="IPR013083">
    <property type="entry name" value="Znf_RING/FYVE/PHD"/>
</dbReference>
<keyword evidence="5" id="KW-1133">Transmembrane helix</keyword>
<protein>
    <recommendedName>
        <fullName evidence="6">RING-CH-type domain-containing protein</fullName>
    </recommendedName>
</protein>
<sequence length="508" mass="55745">METEASGFSKDNNNQGHVTTENKADIPIQKGLALYEITEELSGGQHGTRQNLVVEIPAITQEAREDYVRINMPLTPPPRRVIFSPCPSPGFPRSKESPGPSSSKRSAIKTILPKLSFKFRNTSSEIEKAAFLALEGSSIMAPKKPLLSRTLSFITPRGRKTSSLPVTPIAHSNPESVHGGNMAYTSTAVEKELQLPMHRSRSVPALNKEGSSPIRSMFRIIPTTPRFDEKIATTTSMTSPTHDTFENEDGGEDIPEEEAVCRICMVELGEGGDTLKLECSCKGELSLAHKECAVKWFSIKGNRTCDVCKQEVQNLPVTLLRVQNGQANNLLGGRSQLADASQYRVWQDAPILVVINMLAYFCFLEQLLVSSMGSGAIAMSLPFSCILGLLASMTATTMVRRNQVWLYATVQFGLVVLAGHLFYSLVHMQAVLAILLATFTGFGVVMCGATILMEILKWRRRSLAQSNQQQSSQEAVPPNQSSAAAHQAQIDNQHTESNMRDSFTQRSE</sequence>
<evidence type="ECO:0000256" key="4">
    <source>
        <dbReference type="SAM" id="MobiDB-lite"/>
    </source>
</evidence>
<dbReference type="Pfam" id="PF12906">
    <property type="entry name" value="RINGv"/>
    <property type="match status" value="1"/>
</dbReference>
<gene>
    <name evidence="7" type="ORF">RJT34_24408</name>
</gene>
<organism evidence="7 8">
    <name type="scientific">Clitoria ternatea</name>
    <name type="common">Butterfly pea</name>
    <dbReference type="NCBI Taxonomy" id="43366"/>
    <lineage>
        <taxon>Eukaryota</taxon>
        <taxon>Viridiplantae</taxon>
        <taxon>Streptophyta</taxon>
        <taxon>Embryophyta</taxon>
        <taxon>Tracheophyta</taxon>
        <taxon>Spermatophyta</taxon>
        <taxon>Magnoliopsida</taxon>
        <taxon>eudicotyledons</taxon>
        <taxon>Gunneridae</taxon>
        <taxon>Pentapetalae</taxon>
        <taxon>rosids</taxon>
        <taxon>fabids</taxon>
        <taxon>Fabales</taxon>
        <taxon>Fabaceae</taxon>
        <taxon>Papilionoideae</taxon>
        <taxon>50 kb inversion clade</taxon>
        <taxon>NPAAA clade</taxon>
        <taxon>indigoferoid/millettioid clade</taxon>
        <taxon>Phaseoleae</taxon>
        <taxon>Clitoria</taxon>
    </lineage>
</organism>
<feature type="transmembrane region" description="Helical" evidence="5">
    <location>
        <begin position="429"/>
        <end position="452"/>
    </location>
</feature>
<dbReference type="SMART" id="SM00744">
    <property type="entry name" value="RINGv"/>
    <property type="match status" value="1"/>
</dbReference>
<dbReference type="GO" id="GO:0008270">
    <property type="term" value="F:zinc ion binding"/>
    <property type="evidence" value="ECO:0007669"/>
    <property type="project" value="UniProtKB-KW"/>
</dbReference>
<feature type="region of interest" description="Disordered" evidence="4">
    <location>
        <begin position="84"/>
        <end position="106"/>
    </location>
</feature>
<dbReference type="PANTHER" id="PTHR46158:SF10">
    <property type="entry name" value="RING-CH-TYPE DOMAIN-CONTAINING PROTEIN"/>
    <property type="match status" value="1"/>
</dbReference>
<feature type="compositionally biased region" description="Polar residues" evidence="4">
    <location>
        <begin position="9"/>
        <end position="21"/>
    </location>
</feature>
<dbReference type="PROSITE" id="PS51292">
    <property type="entry name" value="ZF_RING_CH"/>
    <property type="match status" value="1"/>
</dbReference>
<evidence type="ECO:0000256" key="5">
    <source>
        <dbReference type="SAM" id="Phobius"/>
    </source>
</evidence>